<accession>A0A7W5U1E4</accession>
<feature type="region of interest" description="Disordered" evidence="1">
    <location>
        <begin position="1"/>
        <end position="22"/>
    </location>
</feature>
<dbReference type="Pfam" id="PF02667">
    <property type="entry name" value="SCFA_trans"/>
    <property type="match status" value="1"/>
</dbReference>
<feature type="transmembrane region" description="Helical" evidence="2">
    <location>
        <begin position="274"/>
        <end position="292"/>
    </location>
</feature>
<protein>
    <submittedName>
        <fullName evidence="3">Short-chain fatty acids transporter</fullName>
    </submittedName>
</protein>
<gene>
    <name evidence="3" type="ORF">FHX47_001049</name>
</gene>
<feature type="compositionally biased region" description="Basic and acidic residues" evidence="1">
    <location>
        <begin position="1"/>
        <end position="17"/>
    </location>
</feature>
<organism evidence="3 4">
    <name type="scientific">Garicola koreensis</name>
    <dbReference type="NCBI Taxonomy" id="1262554"/>
    <lineage>
        <taxon>Bacteria</taxon>
        <taxon>Bacillati</taxon>
        <taxon>Actinomycetota</taxon>
        <taxon>Actinomycetes</taxon>
        <taxon>Micrococcales</taxon>
        <taxon>Micrococcaceae</taxon>
        <taxon>Garicola</taxon>
    </lineage>
</organism>
<evidence type="ECO:0000313" key="3">
    <source>
        <dbReference type="EMBL" id="MBB3667456.1"/>
    </source>
</evidence>
<feature type="transmembrane region" description="Helical" evidence="2">
    <location>
        <begin position="298"/>
        <end position="315"/>
    </location>
</feature>
<reference evidence="3 4" key="1">
    <citation type="submission" date="2020-08" db="EMBL/GenBank/DDBJ databases">
        <title>Sequencing the genomes of 1000 actinobacteria strains.</title>
        <authorList>
            <person name="Klenk H.-P."/>
        </authorList>
    </citation>
    <scope>NUCLEOTIDE SEQUENCE [LARGE SCALE GENOMIC DNA]</scope>
    <source>
        <strain evidence="3 4">DSM 28238</strain>
    </source>
</reference>
<evidence type="ECO:0000256" key="1">
    <source>
        <dbReference type="SAM" id="MobiDB-lite"/>
    </source>
</evidence>
<dbReference type="AlphaFoldDB" id="A0A7W5U1E4"/>
<proteinExistence type="predicted"/>
<evidence type="ECO:0000256" key="2">
    <source>
        <dbReference type="SAM" id="Phobius"/>
    </source>
</evidence>
<keyword evidence="2" id="KW-0812">Transmembrane</keyword>
<sequence>MTAQEPDKNESGPDKRSTQGGGAVLGTLMRPLNTLVERFIPSALVFAIVLTFIVAVLALIFTDAGPVTVVEEWGMGLAGLLAFMTQMALVLLLGYILANTRPVRKLLIRLARVPKTAMQAYLFVFLIAALGSLITWGLGLVAGALLAREVAYEFRRREQLVHFPMLVAAAFSGFVMWHMGYSASGPLLAATPDSFVADQLGEPLAITETIFTTWNLLAVLATILLVGLALFLIAPRNAKAIVPLTVDAREKEVEVDEAVETPADRVDASRIPTLLTGLMLVAYLVIHFSGGGSLTLDIVNWSFLTLIMLLVRNPFELIALTKKAASNVGEILLQFPLYAGILGIMGGTGLITIISEAFVAISTPQTFALFAFFSAGLVNFFVPSGGGQIAVQAPILLEAADSLGTDPAVAIMAVAYGDQWTNMIQPFWALPLLAIAGLKMRDILGYTTITLIASGIVFGSALVLVSL</sequence>
<dbReference type="InterPro" id="IPR006160">
    <property type="entry name" value="SCFA_transpt_AtoE"/>
</dbReference>
<feature type="transmembrane region" description="Helical" evidence="2">
    <location>
        <begin position="159"/>
        <end position="179"/>
    </location>
</feature>
<keyword evidence="4" id="KW-1185">Reference proteome</keyword>
<feature type="transmembrane region" description="Helical" evidence="2">
    <location>
        <begin position="39"/>
        <end position="61"/>
    </location>
</feature>
<keyword evidence="2" id="KW-0472">Membrane</keyword>
<feature type="transmembrane region" description="Helical" evidence="2">
    <location>
        <begin position="118"/>
        <end position="147"/>
    </location>
</feature>
<name>A0A7W5U1E4_9MICC</name>
<feature type="transmembrane region" description="Helical" evidence="2">
    <location>
        <begin position="335"/>
        <end position="354"/>
    </location>
</feature>
<feature type="transmembrane region" description="Helical" evidence="2">
    <location>
        <begin position="214"/>
        <end position="234"/>
    </location>
</feature>
<feature type="transmembrane region" description="Helical" evidence="2">
    <location>
        <begin position="366"/>
        <end position="382"/>
    </location>
</feature>
<dbReference type="PANTHER" id="PTHR41983">
    <property type="entry name" value="SHORT-CHAIN FATTY ACID TRANSPORTER-RELATED"/>
    <property type="match status" value="1"/>
</dbReference>
<dbReference type="Proteomes" id="UP000547528">
    <property type="component" value="Unassembled WGS sequence"/>
</dbReference>
<keyword evidence="2" id="KW-1133">Transmembrane helix</keyword>
<dbReference type="EMBL" id="JACIBT010000001">
    <property type="protein sequence ID" value="MBB3667456.1"/>
    <property type="molecule type" value="Genomic_DNA"/>
</dbReference>
<dbReference type="PANTHER" id="PTHR41983:SF2">
    <property type="entry name" value="SHORT-CHAIN FATTY ACID TRANSPORTER-RELATED"/>
    <property type="match status" value="1"/>
</dbReference>
<comment type="caution">
    <text evidence="3">The sequence shown here is derived from an EMBL/GenBank/DDBJ whole genome shotgun (WGS) entry which is preliminary data.</text>
</comment>
<feature type="transmembrane region" description="Helical" evidence="2">
    <location>
        <begin position="443"/>
        <end position="465"/>
    </location>
</feature>
<dbReference type="GO" id="GO:0005886">
    <property type="term" value="C:plasma membrane"/>
    <property type="evidence" value="ECO:0007669"/>
    <property type="project" value="TreeGrafter"/>
</dbReference>
<feature type="transmembrane region" description="Helical" evidence="2">
    <location>
        <begin position="73"/>
        <end position="98"/>
    </location>
</feature>
<evidence type="ECO:0000313" key="4">
    <source>
        <dbReference type="Proteomes" id="UP000547528"/>
    </source>
</evidence>